<protein>
    <recommendedName>
        <fullName evidence="6 7">D,D-heptose 1,7-bisphosphate phosphatase</fullName>
        <ecNumber evidence="7">3.1.3.-</ecNumber>
    </recommendedName>
</protein>
<dbReference type="EMBL" id="VTEI01000002">
    <property type="protein sequence ID" value="TYS18687.1"/>
    <property type="molecule type" value="Genomic_DNA"/>
</dbReference>
<name>A0A5D4NWR3_9BACI</name>
<dbReference type="Pfam" id="PF13242">
    <property type="entry name" value="Hydrolase_like"/>
    <property type="match status" value="1"/>
</dbReference>
<keyword evidence="5 7" id="KW-0119">Carbohydrate metabolism</keyword>
<dbReference type="PANTHER" id="PTHR42891">
    <property type="entry name" value="D-GLYCERO-BETA-D-MANNO-HEPTOSE-1,7-BISPHOSPHATE 7-PHOSPHATASE"/>
    <property type="match status" value="1"/>
</dbReference>
<feature type="binding site" evidence="10">
    <location>
        <position position="93"/>
    </location>
    <ligand>
        <name>Zn(2+)</name>
        <dbReference type="ChEBI" id="CHEBI:29105"/>
    </ligand>
</feature>
<evidence type="ECO:0000256" key="1">
    <source>
        <dbReference type="ARBA" id="ARBA00004496"/>
    </source>
</evidence>
<evidence type="ECO:0000256" key="5">
    <source>
        <dbReference type="ARBA" id="ARBA00023277"/>
    </source>
</evidence>
<evidence type="ECO:0000256" key="4">
    <source>
        <dbReference type="ARBA" id="ARBA00022801"/>
    </source>
</evidence>
<feature type="binding site" evidence="10">
    <location>
        <position position="95"/>
    </location>
    <ligand>
        <name>Zn(2+)</name>
        <dbReference type="ChEBI" id="CHEBI:29105"/>
    </ligand>
</feature>
<keyword evidence="2 7" id="KW-0963">Cytoplasm</keyword>
<keyword evidence="10" id="KW-0460">Magnesium</keyword>
<evidence type="ECO:0000256" key="9">
    <source>
        <dbReference type="PIRSR" id="PIRSR004682-3"/>
    </source>
</evidence>
<dbReference type="PIRSF" id="PIRSF004682">
    <property type="entry name" value="GmhB"/>
    <property type="match status" value="1"/>
</dbReference>
<dbReference type="CDD" id="cd07503">
    <property type="entry name" value="HAD_HisB-N"/>
    <property type="match status" value="1"/>
</dbReference>
<feature type="site" description="Contributes to substrate recognition" evidence="9">
    <location>
        <position position="104"/>
    </location>
</feature>
<feature type="active site" description="Proton donor" evidence="8">
    <location>
        <position position="10"/>
    </location>
</feature>
<evidence type="ECO:0000313" key="11">
    <source>
        <dbReference type="EMBL" id="TYS18687.1"/>
    </source>
</evidence>
<dbReference type="PANTHER" id="PTHR42891:SF1">
    <property type="entry name" value="D-GLYCERO-BETA-D-MANNO-HEPTOSE-1,7-BISPHOSPHATE 7-PHOSPHATASE"/>
    <property type="match status" value="1"/>
</dbReference>
<dbReference type="InterPro" id="IPR023214">
    <property type="entry name" value="HAD_sf"/>
</dbReference>
<reference evidence="11 12" key="1">
    <citation type="submission" date="2019-08" db="EMBL/GenBank/DDBJ databases">
        <title>Bacillus genomes from the desert of Cuatro Cienegas, Coahuila.</title>
        <authorList>
            <person name="Olmedo-Alvarez G."/>
        </authorList>
    </citation>
    <scope>NUCLEOTIDE SEQUENCE [LARGE SCALE GENOMIC DNA]</scope>
    <source>
        <strain evidence="11 12">CH34_1T</strain>
    </source>
</reference>
<evidence type="ECO:0000256" key="10">
    <source>
        <dbReference type="PIRSR" id="PIRSR004682-4"/>
    </source>
</evidence>
<dbReference type="SUPFAM" id="SSF56784">
    <property type="entry name" value="HAD-like"/>
    <property type="match status" value="1"/>
</dbReference>
<dbReference type="InterPro" id="IPR036412">
    <property type="entry name" value="HAD-like_sf"/>
</dbReference>
<feature type="site" description="Stabilizes the phosphoryl group" evidence="9">
    <location>
        <position position="54"/>
    </location>
</feature>
<comment type="cofactor">
    <cofactor evidence="10">
        <name>Zn(2+)</name>
        <dbReference type="ChEBI" id="CHEBI:29105"/>
    </cofactor>
</comment>
<feature type="binding site" evidence="10">
    <location>
        <position position="8"/>
    </location>
    <ligand>
        <name>Mg(2+)</name>
        <dbReference type="ChEBI" id="CHEBI:18420"/>
    </ligand>
</feature>
<comment type="cofactor">
    <cofactor evidence="10">
        <name>Mg(2+)</name>
        <dbReference type="ChEBI" id="CHEBI:18420"/>
    </cofactor>
</comment>
<dbReference type="InterPro" id="IPR004446">
    <property type="entry name" value="Heptose_bisP_phosphatase"/>
</dbReference>
<comment type="similarity">
    <text evidence="7">Belongs to the gmhB family.</text>
</comment>
<dbReference type="NCBIfam" id="TIGR01662">
    <property type="entry name" value="HAD-SF-IIIA"/>
    <property type="match status" value="1"/>
</dbReference>
<feature type="active site" description="Nucleophile" evidence="8">
    <location>
        <position position="8"/>
    </location>
</feature>
<keyword evidence="4 7" id="KW-0378">Hydrolase</keyword>
<evidence type="ECO:0000256" key="3">
    <source>
        <dbReference type="ARBA" id="ARBA00022723"/>
    </source>
</evidence>
<gene>
    <name evidence="11" type="ORF">FZC78_03995</name>
</gene>
<evidence type="ECO:0000256" key="8">
    <source>
        <dbReference type="PIRSR" id="PIRSR004682-1"/>
    </source>
</evidence>
<dbReference type="EC" id="3.1.3.-" evidence="7"/>
<dbReference type="GO" id="GO:0005737">
    <property type="term" value="C:cytoplasm"/>
    <property type="evidence" value="ECO:0007669"/>
    <property type="project" value="UniProtKB-SubCell"/>
</dbReference>
<feature type="binding site" evidence="10">
    <location>
        <position position="103"/>
    </location>
    <ligand>
        <name>Zn(2+)</name>
        <dbReference type="ChEBI" id="CHEBI:29105"/>
    </ligand>
</feature>
<dbReference type="InterPro" id="IPR006549">
    <property type="entry name" value="HAD-SF_hydro_IIIA"/>
</dbReference>
<comment type="subcellular location">
    <subcellularLocation>
        <location evidence="1 7">Cytoplasm</location>
    </subcellularLocation>
</comment>
<proteinExistence type="inferred from homology"/>
<evidence type="ECO:0000256" key="2">
    <source>
        <dbReference type="ARBA" id="ARBA00022490"/>
    </source>
</evidence>
<dbReference type="InterPro" id="IPR006543">
    <property type="entry name" value="Histidinol-phos"/>
</dbReference>
<dbReference type="GO" id="GO:0016791">
    <property type="term" value="F:phosphatase activity"/>
    <property type="evidence" value="ECO:0007669"/>
    <property type="project" value="InterPro"/>
</dbReference>
<dbReference type="NCBIfam" id="TIGR01656">
    <property type="entry name" value="Histidinol-ppas"/>
    <property type="match status" value="1"/>
</dbReference>
<evidence type="ECO:0000313" key="12">
    <source>
        <dbReference type="Proteomes" id="UP000322267"/>
    </source>
</evidence>
<feature type="binding site" evidence="10">
    <location>
        <position position="101"/>
    </location>
    <ligand>
        <name>Zn(2+)</name>
        <dbReference type="ChEBI" id="CHEBI:29105"/>
    </ligand>
</feature>
<dbReference type="OrthoDB" id="9801899at2"/>
<feature type="binding site" evidence="10">
    <location>
        <position position="130"/>
    </location>
    <ligand>
        <name>Mg(2+)</name>
        <dbReference type="ChEBI" id="CHEBI:18420"/>
    </ligand>
</feature>
<dbReference type="Proteomes" id="UP000322267">
    <property type="component" value="Unassembled WGS sequence"/>
</dbReference>
<dbReference type="GO" id="GO:0005975">
    <property type="term" value="P:carbohydrate metabolic process"/>
    <property type="evidence" value="ECO:0007669"/>
    <property type="project" value="InterPro"/>
</dbReference>
<keyword evidence="10" id="KW-0862">Zinc</keyword>
<keyword evidence="3 10" id="KW-0479">Metal-binding</keyword>
<organism evidence="11 12">
    <name type="scientific">Rossellomorea vietnamensis</name>
    <dbReference type="NCBI Taxonomy" id="218284"/>
    <lineage>
        <taxon>Bacteria</taxon>
        <taxon>Bacillati</taxon>
        <taxon>Bacillota</taxon>
        <taxon>Bacilli</taxon>
        <taxon>Bacillales</taxon>
        <taxon>Bacillaceae</taxon>
        <taxon>Rossellomorea</taxon>
    </lineage>
</organism>
<accession>A0A5D4NWR3</accession>
<feature type="site" description="Stabilizes the phosphoryl group" evidence="9">
    <location>
        <position position="105"/>
    </location>
</feature>
<comment type="caution">
    <text evidence="11">The sequence shown here is derived from an EMBL/GenBank/DDBJ whole genome shotgun (WGS) entry which is preliminary data.</text>
</comment>
<dbReference type="RefSeq" id="WP_148938365.1">
    <property type="nucleotide sequence ID" value="NZ_VTEI01000002.1"/>
</dbReference>
<evidence type="ECO:0000256" key="6">
    <source>
        <dbReference type="ARBA" id="ARBA00031828"/>
    </source>
</evidence>
<dbReference type="AlphaFoldDB" id="A0A5D4NWR3"/>
<sequence length="177" mass="19766">MKKAVFLDRDGVINEVLSKRVRFVNKLSDIYYLEKVPEAVQLLNETDYKIFVVTNQGGVGLGYLTSSNLDKIHEKMKQDIEQQGGFIEEFLSCIHKPHEGCSCRKPEAGMLLGLAEKHEIDLSLSYMVGDREPDIEAGKKAGCTTILIANGDPEKIADHHFPSLYSAAKWIAGQKKI</sequence>
<feature type="binding site" evidence="10">
    <location>
        <position position="10"/>
    </location>
    <ligand>
        <name>Mg(2+)</name>
        <dbReference type="ChEBI" id="CHEBI:18420"/>
    </ligand>
</feature>
<dbReference type="GO" id="GO:0046872">
    <property type="term" value="F:metal ion binding"/>
    <property type="evidence" value="ECO:0007669"/>
    <property type="project" value="UniProtKB-KW"/>
</dbReference>
<dbReference type="Gene3D" id="3.40.50.1000">
    <property type="entry name" value="HAD superfamily/HAD-like"/>
    <property type="match status" value="1"/>
</dbReference>
<evidence type="ECO:0000256" key="7">
    <source>
        <dbReference type="PIRNR" id="PIRNR004682"/>
    </source>
</evidence>